<name>A0A6N8HWY1_9FIRM</name>
<organism evidence="3 5">
    <name type="scientific">Caproicibacter fermentans</name>
    <dbReference type="NCBI Taxonomy" id="2576756"/>
    <lineage>
        <taxon>Bacteria</taxon>
        <taxon>Bacillati</taxon>
        <taxon>Bacillota</taxon>
        <taxon>Clostridia</taxon>
        <taxon>Eubacteriales</taxon>
        <taxon>Acutalibacteraceae</taxon>
        <taxon>Caproicibacter</taxon>
    </lineage>
</organism>
<accession>A0A6N8HWY1</accession>
<protein>
    <recommendedName>
        <fullName evidence="2">LiaF transmembrane domain-containing protein</fullName>
    </recommendedName>
</protein>
<feature type="transmembrane region" description="Helical" evidence="1">
    <location>
        <begin position="7"/>
        <end position="28"/>
    </location>
</feature>
<dbReference type="InterPro" id="IPR054331">
    <property type="entry name" value="LiaF_TM"/>
</dbReference>
<reference evidence="3 5" key="1">
    <citation type="submission" date="2019-09" db="EMBL/GenBank/DDBJ databases">
        <title>Genome sequence of Clostridium sp. EA1.</title>
        <authorList>
            <person name="Poehlein A."/>
            <person name="Bengelsdorf F.R."/>
            <person name="Daniel R."/>
        </authorList>
    </citation>
    <scope>NUCLEOTIDE SEQUENCE [LARGE SCALE GENOMIC DNA]</scope>
    <source>
        <strain evidence="3 5">EA1</strain>
    </source>
</reference>
<evidence type="ECO:0000259" key="2">
    <source>
        <dbReference type="Pfam" id="PF22570"/>
    </source>
</evidence>
<gene>
    <name evidence="3" type="ORF">CAFE_05720</name>
    <name evidence="4" type="ORF">HCR03_07965</name>
</gene>
<accession>A0A7G8TEU9</accession>
<evidence type="ECO:0000313" key="3">
    <source>
        <dbReference type="EMBL" id="MVB09903.1"/>
    </source>
</evidence>
<dbReference type="AlphaFoldDB" id="A0A6N8HWY1"/>
<reference evidence="4 6" key="2">
    <citation type="submission" date="2020-08" db="EMBL/GenBank/DDBJ databases">
        <title>The isolate Caproiciproducens sp. 7D4C2 produces n-caproate at mildly acidic conditions from hexoses: genome and rBOX comparison with related strains and chain-elongating bacteria.</title>
        <authorList>
            <person name="Esquivel-Elizondo S."/>
            <person name="Bagci C."/>
            <person name="Temovska M."/>
            <person name="Jeon B.S."/>
            <person name="Bessarab I."/>
            <person name="Williams R.B.H."/>
            <person name="Huson D.H."/>
            <person name="Angenent L.T."/>
        </authorList>
    </citation>
    <scope>NUCLEOTIDE SEQUENCE [LARGE SCALE GENOMIC DNA]</scope>
    <source>
        <strain evidence="4 6">7D4C2</strain>
    </source>
</reference>
<dbReference type="Proteomes" id="UP000515909">
    <property type="component" value="Chromosome"/>
</dbReference>
<keyword evidence="1" id="KW-1133">Transmembrane helix</keyword>
<dbReference type="EMBL" id="CP060286">
    <property type="protein sequence ID" value="QNK42140.1"/>
    <property type="molecule type" value="Genomic_DNA"/>
</dbReference>
<evidence type="ECO:0000313" key="5">
    <source>
        <dbReference type="Proteomes" id="UP000469440"/>
    </source>
</evidence>
<dbReference type="Proteomes" id="UP000469440">
    <property type="component" value="Unassembled WGS sequence"/>
</dbReference>
<dbReference type="Pfam" id="PF22570">
    <property type="entry name" value="LiaF-TM"/>
    <property type="match status" value="1"/>
</dbReference>
<feature type="transmembrane region" description="Helical" evidence="1">
    <location>
        <begin position="71"/>
        <end position="91"/>
    </location>
</feature>
<keyword evidence="1" id="KW-0812">Transmembrane</keyword>
<sequence>MIKNRRVGTLTAGVSMVVFGVLFLLRLAVPAVTIRLITSLWPLILVFLGIETLLAYATNREEKMRYDAGSVFIIMVLAFFTVFMAAAQLAAENCNYLRWP</sequence>
<dbReference type="KEGG" id="cfem:HCR03_07965"/>
<dbReference type="RefSeq" id="WP_066649536.1">
    <property type="nucleotide sequence ID" value="NZ_CP060286.1"/>
</dbReference>
<evidence type="ECO:0000313" key="6">
    <source>
        <dbReference type="Proteomes" id="UP000515909"/>
    </source>
</evidence>
<dbReference type="EMBL" id="VWXL01000014">
    <property type="protein sequence ID" value="MVB09903.1"/>
    <property type="molecule type" value="Genomic_DNA"/>
</dbReference>
<feature type="transmembrane region" description="Helical" evidence="1">
    <location>
        <begin position="40"/>
        <end position="59"/>
    </location>
</feature>
<keyword evidence="1" id="KW-0472">Membrane</keyword>
<proteinExistence type="predicted"/>
<keyword evidence="5" id="KW-1185">Reference proteome</keyword>
<evidence type="ECO:0000313" key="4">
    <source>
        <dbReference type="EMBL" id="QNK42140.1"/>
    </source>
</evidence>
<feature type="domain" description="LiaF transmembrane" evidence="2">
    <location>
        <begin position="12"/>
        <end position="80"/>
    </location>
</feature>
<evidence type="ECO:0000256" key="1">
    <source>
        <dbReference type="SAM" id="Phobius"/>
    </source>
</evidence>